<dbReference type="HAMAP" id="MF_00411">
    <property type="entry name" value="RNApol_arch_Rpo1C"/>
    <property type="match status" value="1"/>
</dbReference>
<evidence type="ECO:0000256" key="7">
    <source>
        <dbReference type="ARBA" id="ARBA00048552"/>
    </source>
</evidence>
<dbReference type="Proteomes" id="UP000267921">
    <property type="component" value="Unassembled WGS sequence"/>
</dbReference>
<evidence type="ECO:0000313" key="11">
    <source>
        <dbReference type="EMBL" id="RNI10979.1"/>
    </source>
</evidence>
<dbReference type="InterPro" id="IPR045867">
    <property type="entry name" value="DNA-dir_RpoC_beta_prime"/>
</dbReference>
<evidence type="ECO:0000256" key="8">
    <source>
        <dbReference type="HAMAP-Rule" id="MF_00411"/>
    </source>
</evidence>
<evidence type="ECO:0000256" key="3">
    <source>
        <dbReference type="ARBA" id="ARBA00022679"/>
    </source>
</evidence>
<dbReference type="NCBIfam" id="TIGR02389">
    <property type="entry name" value="RNA_pol_rpoA2"/>
    <property type="match status" value="1"/>
</dbReference>
<dbReference type="PANTHER" id="PTHR19376:SF32">
    <property type="entry name" value="DNA-DIRECTED RNA POLYMERASE III SUBUNIT RPC1"/>
    <property type="match status" value="1"/>
</dbReference>
<dbReference type="GeneID" id="30582240"/>
<dbReference type="OrthoDB" id="372142at2157"/>
<keyword evidence="4 8" id="KW-0548">Nucleotidyltransferase</keyword>
<evidence type="ECO:0000259" key="9">
    <source>
        <dbReference type="Pfam" id="PF04998"/>
    </source>
</evidence>
<evidence type="ECO:0000313" key="14">
    <source>
        <dbReference type="Proteomes" id="UP000198669"/>
    </source>
</evidence>
<keyword evidence="2 8" id="KW-0963">Cytoplasm</keyword>
<dbReference type="PANTHER" id="PTHR19376">
    <property type="entry name" value="DNA-DIRECTED RNA POLYMERASE"/>
    <property type="match status" value="1"/>
</dbReference>
<comment type="catalytic activity">
    <reaction evidence="7 8">
        <text>RNA(n) + a ribonucleoside 5'-triphosphate = RNA(n+1) + diphosphate</text>
        <dbReference type="Rhea" id="RHEA:21248"/>
        <dbReference type="Rhea" id="RHEA-COMP:14527"/>
        <dbReference type="Rhea" id="RHEA-COMP:17342"/>
        <dbReference type="ChEBI" id="CHEBI:33019"/>
        <dbReference type="ChEBI" id="CHEBI:61557"/>
        <dbReference type="ChEBI" id="CHEBI:140395"/>
        <dbReference type="EC" id="2.7.7.6"/>
    </reaction>
</comment>
<dbReference type="SUPFAM" id="SSF64484">
    <property type="entry name" value="beta and beta-prime subunits of DNA dependent RNA-polymerase"/>
    <property type="match status" value="1"/>
</dbReference>
<evidence type="ECO:0000256" key="6">
    <source>
        <dbReference type="ARBA" id="ARBA00023163"/>
    </source>
</evidence>
<dbReference type="KEGG" id="mhaz:BHR79_00755"/>
<dbReference type="GO" id="GO:0003677">
    <property type="term" value="F:DNA binding"/>
    <property type="evidence" value="ECO:0007669"/>
    <property type="project" value="UniProtKB-UniRule"/>
</dbReference>
<comment type="subcellular location">
    <subcellularLocation>
        <location evidence="8">Cytoplasm</location>
    </subcellularLocation>
</comment>
<proteinExistence type="inferred from homology"/>
<dbReference type="GO" id="GO:0003899">
    <property type="term" value="F:DNA-directed RNA polymerase activity"/>
    <property type="evidence" value="ECO:0007669"/>
    <property type="project" value="UniProtKB-UniRule"/>
</dbReference>
<dbReference type="Proteomes" id="UP000186879">
    <property type="component" value="Chromosome"/>
</dbReference>
<dbReference type="EC" id="2.7.7.6" evidence="8"/>
<comment type="similarity">
    <text evidence="8">Belongs to the RNA polymerase beta' chain family.</text>
</comment>
<dbReference type="AlphaFoldDB" id="A0A1L3PZY2"/>
<comment type="subunit">
    <text evidence="8">Part of the RNA polymerase complex.</text>
</comment>
<keyword evidence="5 8" id="KW-0238">DNA-binding</keyword>
<dbReference type="Proteomes" id="UP000198669">
    <property type="component" value="Unassembled WGS sequence"/>
</dbReference>
<evidence type="ECO:0000313" key="10">
    <source>
        <dbReference type="EMBL" id="APH38155.1"/>
    </source>
</evidence>
<dbReference type="EMBL" id="RJJG01000001">
    <property type="protein sequence ID" value="RNI10979.1"/>
    <property type="molecule type" value="Genomic_DNA"/>
</dbReference>
<evidence type="ECO:0000313" key="15">
    <source>
        <dbReference type="Proteomes" id="UP000267921"/>
    </source>
</evidence>
<evidence type="ECO:0000313" key="12">
    <source>
        <dbReference type="EMBL" id="SDW80807.1"/>
    </source>
</evidence>
<dbReference type="RefSeq" id="WP_072560355.1">
    <property type="nucleotide sequence ID" value="NZ_CP017921.1"/>
</dbReference>
<keyword evidence="6 8" id="KW-0804">Transcription</keyword>
<dbReference type="InterPro" id="IPR007081">
    <property type="entry name" value="RNA_pol_Rpb1_5"/>
</dbReference>
<keyword evidence="1 8" id="KW-0240">DNA-directed RNA polymerase</keyword>
<evidence type="ECO:0000313" key="13">
    <source>
        <dbReference type="Proteomes" id="UP000186879"/>
    </source>
</evidence>
<dbReference type="Gene3D" id="1.10.150.390">
    <property type="match status" value="1"/>
</dbReference>
<protein>
    <recommendedName>
        <fullName evidence="8">DNA-directed RNA polymerase subunit Rpo1C</fullName>
        <ecNumber evidence="8">2.7.7.6</ecNumber>
    </recommendedName>
    <alternativeName>
        <fullName evidence="8">DNA-directed RNA polymerase subunit A''</fullName>
    </alternativeName>
</protein>
<evidence type="ECO:0000256" key="5">
    <source>
        <dbReference type="ARBA" id="ARBA00023125"/>
    </source>
</evidence>
<dbReference type="GO" id="GO:0000428">
    <property type="term" value="C:DNA-directed RNA polymerase complex"/>
    <property type="evidence" value="ECO:0007669"/>
    <property type="project" value="UniProtKB-KW"/>
</dbReference>
<dbReference type="GO" id="GO:0006351">
    <property type="term" value="P:DNA-templated transcription"/>
    <property type="evidence" value="ECO:0007669"/>
    <property type="project" value="UniProtKB-UniRule"/>
</dbReference>
<feature type="domain" description="RNA polymerase Rpb1" evidence="9">
    <location>
        <begin position="43"/>
        <end position="329"/>
    </location>
</feature>
<reference evidence="12 14" key="2">
    <citation type="submission" date="2016-10" db="EMBL/GenBank/DDBJ databases">
        <authorList>
            <person name="de Groot N.N."/>
        </authorList>
    </citation>
    <scope>NUCLEOTIDE SEQUENCE [LARGE SCALE GENOMIC DNA]</scope>
    <source>
        <strain evidence="12 14">Z-7982</strain>
    </source>
</reference>
<keyword evidence="13" id="KW-1185">Reference proteome</keyword>
<name>A0A1L3PZY2_9EURY</name>
<dbReference type="EMBL" id="CP017921">
    <property type="protein sequence ID" value="APH38155.1"/>
    <property type="molecule type" value="Genomic_DNA"/>
</dbReference>
<dbReference type="CDD" id="cd06528">
    <property type="entry name" value="RNAP_A"/>
    <property type="match status" value="1"/>
</dbReference>
<reference evidence="11 15" key="3">
    <citation type="submission" date="2018-10" db="EMBL/GenBank/DDBJ databases">
        <title>Cultivation of a novel Methanohalophilus strain from Kebrit Deep of the Red Sea and a genomic comparison of members of the genus Methanohalophilus.</title>
        <authorList>
            <person name="Guan Y."/>
            <person name="Ngugi D.K."/>
            <person name="Stingl U."/>
        </authorList>
    </citation>
    <scope>NUCLEOTIDE SEQUENCE [LARGE SCALE GENOMIC DNA]</scope>
    <source>
        <strain evidence="11 15">DSM 3094</strain>
    </source>
</reference>
<gene>
    <name evidence="8 11" type="primary">rpoA2</name>
    <name evidence="8" type="synonym">rpo1C</name>
    <name evidence="10" type="ORF">BHR79_00755</name>
    <name evidence="11" type="ORF">EFE40_02040</name>
    <name evidence="12" type="ORF">SAMN04515625_1625</name>
</gene>
<comment type="function">
    <text evidence="8">DNA-dependent RNA polymerase (RNAP) catalyzes the transcription of DNA into RNA using the four ribonucleoside triphosphates as substrates. Forms part of the jaw domain.</text>
</comment>
<accession>A0A1L3PZY2</accession>
<dbReference type="EMBL" id="FNMU01000005">
    <property type="protein sequence ID" value="SDW80807.1"/>
    <property type="molecule type" value="Genomic_DNA"/>
</dbReference>
<dbReference type="InterPro" id="IPR012757">
    <property type="entry name" value="RPO1C"/>
</dbReference>
<evidence type="ECO:0000256" key="2">
    <source>
        <dbReference type="ARBA" id="ARBA00022490"/>
    </source>
</evidence>
<sequence>MVLQEATIEGMVKDLPLPSDVKLTLISDSVKASVNKKQMEEIIEKLLETYDKSCVEPCEAVGVISAQSIGEPGTQMTMRTFHYAGVAEINVTLGLPRLIEIVDARKRPSTPMMTVHLDKEHLEDRDFANKIAWMIEATHVEHLADVTTDLPNMQLVIDLNEKAMNKREVGIESVMEKLEHGLGVSVVQASEVSNQLLIKLKEPSYRELLQLAKKINTITLKGIDGIKRVVVRKEDGEYRLYTEGSELKKVLEIDGIDPTRTSTNNIGEIYEVFGIEAARNAIIKEATDTLREQGLEVDVRHIMLVADIMSCDGEVKQIGRHGISGEKASVFARAAFEVTVNHLLDAGLRGEVDELSGVTENIIVGQPIKLGTGDVHLVSRNPLQG</sequence>
<keyword evidence="3 8" id="KW-0808">Transferase</keyword>
<evidence type="ECO:0000256" key="4">
    <source>
        <dbReference type="ARBA" id="ARBA00022695"/>
    </source>
</evidence>
<organism evidence="10 13">
    <name type="scientific">Methanohalophilus halophilus</name>
    <dbReference type="NCBI Taxonomy" id="2177"/>
    <lineage>
        <taxon>Archaea</taxon>
        <taxon>Methanobacteriati</taxon>
        <taxon>Methanobacteriota</taxon>
        <taxon>Stenosarchaea group</taxon>
        <taxon>Methanomicrobia</taxon>
        <taxon>Methanosarcinales</taxon>
        <taxon>Methanosarcinaceae</taxon>
        <taxon>Methanohalophilus</taxon>
    </lineage>
</organism>
<dbReference type="GO" id="GO:0005737">
    <property type="term" value="C:cytoplasm"/>
    <property type="evidence" value="ECO:0007669"/>
    <property type="project" value="UniProtKB-SubCell"/>
</dbReference>
<dbReference type="Pfam" id="PF04998">
    <property type="entry name" value="RNA_pol_Rpb1_5"/>
    <property type="match status" value="1"/>
</dbReference>
<dbReference type="STRING" id="2177.BHR79_00755"/>
<reference evidence="10 13" key="1">
    <citation type="submission" date="2016-10" db="EMBL/GenBank/DDBJ databases">
        <title>Methanohalophilus halophilus.</title>
        <authorList>
            <person name="L'haridon S."/>
        </authorList>
    </citation>
    <scope>NUCLEOTIDE SEQUENCE [LARGE SCALE GENOMIC DNA]</scope>
    <source>
        <strain evidence="10 13">Z-7982</strain>
    </source>
</reference>
<evidence type="ECO:0000256" key="1">
    <source>
        <dbReference type="ARBA" id="ARBA00022478"/>
    </source>
</evidence>